<reference evidence="2 3" key="1">
    <citation type="submission" date="2018-09" db="EMBL/GenBank/DDBJ databases">
        <title>Metagenome Assembled Genomes from an Advanced Water Purification Facility.</title>
        <authorList>
            <person name="Stamps B.W."/>
            <person name="Spear J.R."/>
        </authorList>
    </citation>
    <scope>NUCLEOTIDE SEQUENCE [LARGE SCALE GENOMIC DNA]</scope>
    <source>
        <strain evidence="2">Bin_52_1</strain>
    </source>
</reference>
<evidence type="ECO:0000313" key="2">
    <source>
        <dbReference type="EMBL" id="TXI31193.1"/>
    </source>
</evidence>
<evidence type="ECO:0000256" key="1">
    <source>
        <dbReference type="SAM" id="SignalP"/>
    </source>
</evidence>
<gene>
    <name evidence="2" type="ORF">E6Q69_12010</name>
</gene>
<name>A0A5C7W2L0_AQUAC</name>
<feature type="signal peptide" evidence="1">
    <location>
        <begin position="1"/>
        <end position="25"/>
    </location>
</feature>
<organism evidence="2 3">
    <name type="scientific">Aquipseudomonas alcaligenes</name>
    <name type="common">Pseudomonas alcaligenes</name>
    <dbReference type="NCBI Taxonomy" id="43263"/>
    <lineage>
        <taxon>Bacteria</taxon>
        <taxon>Pseudomonadati</taxon>
        <taxon>Pseudomonadota</taxon>
        <taxon>Gammaproteobacteria</taxon>
        <taxon>Pseudomonadales</taxon>
        <taxon>Pseudomonadaceae</taxon>
        <taxon>Aquipseudomonas</taxon>
    </lineage>
</organism>
<accession>A0A5C7W2L0</accession>
<proteinExistence type="predicted"/>
<comment type="caution">
    <text evidence="2">The sequence shown here is derived from an EMBL/GenBank/DDBJ whole genome shotgun (WGS) entry which is preliminary data.</text>
</comment>
<dbReference type="Proteomes" id="UP000321110">
    <property type="component" value="Unassembled WGS sequence"/>
</dbReference>
<evidence type="ECO:0008006" key="4">
    <source>
        <dbReference type="Google" id="ProtNLM"/>
    </source>
</evidence>
<dbReference type="AlphaFoldDB" id="A0A5C7W2L0"/>
<evidence type="ECO:0000313" key="3">
    <source>
        <dbReference type="Proteomes" id="UP000321110"/>
    </source>
</evidence>
<feature type="chain" id="PRO_5022764798" description="Lipoprotein" evidence="1">
    <location>
        <begin position="26"/>
        <end position="191"/>
    </location>
</feature>
<keyword evidence="1" id="KW-0732">Signal</keyword>
<sequence length="191" mass="20983">MKQIDRFMRASALVLIFSAASMCFADGYSESIDLSESEWHVDSDCTEHDKVAQCAISVRNDSHEEKVLDSPTPPASVSYESGVFLLTFGCGTACSATYAYKLGGQLGGPFSLVEVVDSEREVVMSLGDSSVRFYRMFDATDKPLHEVTPEYGSYSLLESIADTGIEDHVFRMTYQGQAGLEMLEYEAPPLP</sequence>
<protein>
    <recommendedName>
        <fullName evidence="4">Lipoprotein</fullName>
    </recommendedName>
</protein>
<dbReference type="EMBL" id="SSFO01000198">
    <property type="protein sequence ID" value="TXI31193.1"/>
    <property type="molecule type" value="Genomic_DNA"/>
</dbReference>